<dbReference type="InterPro" id="IPR002737">
    <property type="entry name" value="MEMO1_fam"/>
</dbReference>
<comment type="caution">
    <text evidence="3">The sequence shown here is derived from an EMBL/GenBank/DDBJ whole genome shotgun (WGS) entry which is preliminary data.</text>
</comment>
<dbReference type="Pfam" id="PF01875">
    <property type="entry name" value="Memo"/>
    <property type="match status" value="1"/>
</dbReference>
<dbReference type="NCBIfam" id="TIGR04336">
    <property type="entry name" value="AmmeMemoSam_B"/>
    <property type="match status" value="1"/>
</dbReference>
<accession>A0A133UFK5</accession>
<dbReference type="AlphaFoldDB" id="A0A133UFK5"/>
<dbReference type="PATRIC" id="fig|1698263.3.peg.467"/>
<dbReference type="PANTHER" id="PTHR11060">
    <property type="entry name" value="PROTEIN MEMO1"/>
    <property type="match status" value="1"/>
</dbReference>
<dbReference type="PANTHER" id="PTHR11060:SF0">
    <property type="entry name" value="PROTEIN MEMO1"/>
    <property type="match status" value="1"/>
</dbReference>
<comment type="similarity">
    <text evidence="1 2">Belongs to the MEMO1 family.</text>
</comment>
<dbReference type="SUPFAM" id="SSF53213">
    <property type="entry name" value="LigB-like"/>
    <property type="match status" value="1"/>
</dbReference>
<gene>
    <name evidence="3" type="ORF">AKJ64_01675</name>
</gene>
<keyword evidence="4" id="KW-1185">Reference proteome</keyword>
<evidence type="ECO:0000313" key="3">
    <source>
        <dbReference type="EMBL" id="KXA93001.1"/>
    </source>
</evidence>
<organism evidence="3 4">
    <name type="scientific">candidate division MSBL1 archaeon SCGC-AAA259E17</name>
    <dbReference type="NCBI Taxonomy" id="1698263"/>
    <lineage>
        <taxon>Archaea</taxon>
        <taxon>Methanobacteriati</taxon>
        <taxon>Methanobacteriota</taxon>
        <taxon>candidate division MSBL1</taxon>
    </lineage>
</organism>
<evidence type="ECO:0000313" key="4">
    <source>
        <dbReference type="Proteomes" id="UP000070373"/>
    </source>
</evidence>
<dbReference type="Gene3D" id="3.40.830.10">
    <property type="entry name" value="LigB-like"/>
    <property type="match status" value="1"/>
</dbReference>
<dbReference type="HAMAP" id="MF_00055">
    <property type="entry name" value="MEMO1"/>
    <property type="match status" value="1"/>
</dbReference>
<evidence type="ECO:0000256" key="2">
    <source>
        <dbReference type="HAMAP-Rule" id="MF_00055"/>
    </source>
</evidence>
<name>A0A133UFK5_9EURY</name>
<dbReference type="EMBL" id="LHXN01000020">
    <property type="protein sequence ID" value="KXA93001.1"/>
    <property type="molecule type" value="Genomic_DNA"/>
</dbReference>
<sequence>MSKVRNPAASGRFYEGSEPGLRSQIEECFTHPQGPGKIPETGKGPRKILGLVSPHAGYPYSGPVAAHGFSAVAKDGAPKTVIILGPNHSGRGVGVAIDDSDAWTTPLGEVELNEDIVSSIAEGSEFAEINSSAHASEHSLEVQIPFLQYFFDSDFQIVPICMRNQSLEASEDLGNVIGEVVTEENALILASTDLTHYETQDTAEERDGEVIKKMKGLDWKELSSLIVSKNYSVCGYGPVSATMLAAKSFRAEETELFKYATSGDTAGPTTRVVGYCSLGIFR</sequence>
<protein>
    <recommendedName>
        <fullName evidence="2">MEMO1 family protein AKJ64_01675</fullName>
    </recommendedName>
</protein>
<dbReference type="CDD" id="cd07361">
    <property type="entry name" value="MEMO_like"/>
    <property type="match status" value="1"/>
</dbReference>
<proteinExistence type="inferred from homology"/>
<dbReference type="Proteomes" id="UP000070373">
    <property type="component" value="Unassembled WGS sequence"/>
</dbReference>
<evidence type="ECO:0000256" key="1">
    <source>
        <dbReference type="ARBA" id="ARBA00006315"/>
    </source>
</evidence>
<reference evidence="3 4" key="1">
    <citation type="journal article" date="2016" name="Sci. Rep.">
        <title>Metabolic traits of an uncultured archaeal lineage -MSBL1- from brine pools of the Red Sea.</title>
        <authorList>
            <person name="Mwirichia R."/>
            <person name="Alam I."/>
            <person name="Rashid M."/>
            <person name="Vinu M."/>
            <person name="Ba-Alawi W."/>
            <person name="Anthony Kamau A."/>
            <person name="Kamanda Ngugi D."/>
            <person name="Goker M."/>
            <person name="Klenk H.P."/>
            <person name="Bajic V."/>
            <person name="Stingl U."/>
        </authorList>
    </citation>
    <scope>NUCLEOTIDE SEQUENCE [LARGE SCALE GENOMIC DNA]</scope>
    <source>
        <strain evidence="3">SCGC-AAA259E17</strain>
    </source>
</reference>